<comment type="caution">
    <text evidence="1">The sequence shown here is derived from an EMBL/GenBank/DDBJ whole genome shotgun (WGS) entry which is preliminary data.</text>
</comment>
<dbReference type="EMBL" id="JBFAQK010000030">
    <property type="protein sequence ID" value="MEV4683298.1"/>
    <property type="molecule type" value="Genomic_DNA"/>
</dbReference>
<keyword evidence="2" id="KW-1185">Reference proteome</keyword>
<name>A0ABV3HYY8_9ACTN</name>
<gene>
    <name evidence="1" type="ORF">AB0K36_21235</name>
</gene>
<evidence type="ECO:0000313" key="1">
    <source>
        <dbReference type="EMBL" id="MEV4683298.1"/>
    </source>
</evidence>
<proteinExistence type="predicted"/>
<reference evidence="1 2" key="1">
    <citation type="submission" date="2024-06" db="EMBL/GenBank/DDBJ databases">
        <title>The Natural Products Discovery Center: Release of the First 8490 Sequenced Strains for Exploring Actinobacteria Biosynthetic Diversity.</title>
        <authorList>
            <person name="Kalkreuter E."/>
            <person name="Kautsar S.A."/>
            <person name="Yang D."/>
            <person name="Bader C.D."/>
            <person name="Teijaro C.N."/>
            <person name="Fluegel L."/>
            <person name="Davis C.M."/>
            <person name="Simpson J.R."/>
            <person name="Lauterbach L."/>
            <person name="Steele A.D."/>
            <person name="Gui C."/>
            <person name="Meng S."/>
            <person name="Li G."/>
            <person name="Viehrig K."/>
            <person name="Ye F."/>
            <person name="Su P."/>
            <person name="Kiefer A.F."/>
            <person name="Nichols A."/>
            <person name="Cepeda A.J."/>
            <person name="Yan W."/>
            <person name="Fan B."/>
            <person name="Jiang Y."/>
            <person name="Adhikari A."/>
            <person name="Zheng C.-J."/>
            <person name="Schuster L."/>
            <person name="Cowan T.M."/>
            <person name="Smanski M.J."/>
            <person name="Chevrette M.G."/>
            <person name="De Carvalho L.P.S."/>
            <person name="Shen B."/>
        </authorList>
    </citation>
    <scope>NUCLEOTIDE SEQUENCE [LARGE SCALE GENOMIC DNA]</scope>
    <source>
        <strain evidence="1 2">NPDC049344</strain>
    </source>
</reference>
<protein>
    <submittedName>
        <fullName evidence="1">DUF6221 family protein</fullName>
    </submittedName>
</protein>
<accession>A0ABV3HYY8</accession>
<evidence type="ECO:0000313" key="2">
    <source>
        <dbReference type="Proteomes" id="UP001552521"/>
    </source>
</evidence>
<dbReference type="Pfam" id="PF19730">
    <property type="entry name" value="DUF6221"/>
    <property type="match status" value="1"/>
</dbReference>
<dbReference type="Proteomes" id="UP001552521">
    <property type="component" value="Unassembled WGS sequence"/>
</dbReference>
<dbReference type="InterPro" id="IPR046193">
    <property type="entry name" value="DUF6221"/>
</dbReference>
<sequence length="197" mass="22095">MERYELESLLAGDDEASVIALATLRSGATYWVGDRAQPAGQHAGVFKRRLQRMRMNGLEPLGLERAVQLVREHGRPVRTGMIDSADRTWTTLLFLTEDGSALVACAGWLRPLVVKMLKFLHAQCEADNHAYAEVSYRFGGDALLDSHLPMLDLVDMLARDYAAMDPTDPRFAGLTYALRVLAQSYAEHPDYCELWRP</sequence>
<dbReference type="RefSeq" id="WP_364596693.1">
    <property type="nucleotide sequence ID" value="NZ_JBFAQK010000030.1"/>
</dbReference>
<organism evidence="1 2">
    <name type="scientific">Streptomyces kurssanovii</name>
    <dbReference type="NCBI Taxonomy" id="67312"/>
    <lineage>
        <taxon>Bacteria</taxon>
        <taxon>Bacillati</taxon>
        <taxon>Actinomycetota</taxon>
        <taxon>Actinomycetes</taxon>
        <taxon>Kitasatosporales</taxon>
        <taxon>Streptomycetaceae</taxon>
        <taxon>Streptomyces</taxon>
    </lineage>
</organism>